<name>A0A0R0B5Z6_9GAMM</name>
<sequence>MTLTAAAKKIRAKRARRPIYLVVAKLVDPNTGELVGALVPANAVDQRLLRDRKFRVGREIRGELKQPREEWQHRLIHKIGHLMVDHVEGWEQLDAHDAVKRLQLDADVCCETVEMDATPVIAAVLDACEALLGAGARKVLAGVLPEIRTIPVKRAESLAFDEMEQARFQELFDGLTEHIGHRYAHVMLDGVRAEFWNMAGQNRRVA</sequence>
<accession>A0A0R0B5Z6</accession>
<evidence type="ECO:0000313" key="1">
    <source>
        <dbReference type="EMBL" id="KRG52687.1"/>
    </source>
</evidence>
<comment type="caution">
    <text evidence="1">The sequence shown here is derived from an EMBL/GenBank/DDBJ whole genome shotgun (WGS) entry which is preliminary data.</text>
</comment>
<evidence type="ECO:0000313" key="2">
    <source>
        <dbReference type="Proteomes" id="UP000051757"/>
    </source>
</evidence>
<dbReference type="OrthoDB" id="6949755at2"/>
<organism evidence="1 2">
    <name type="scientific">Stenotrophomonas beteli</name>
    <dbReference type="NCBI Taxonomy" id="3384461"/>
    <lineage>
        <taxon>Bacteria</taxon>
        <taxon>Pseudomonadati</taxon>
        <taxon>Pseudomonadota</taxon>
        <taxon>Gammaproteobacteria</taxon>
        <taxon>Lysobacterales</taxon>
        <taxon>Lysobacteraceae</taxon>
        <taxon>Stenotrophomonas</taxon>
        <taxon>Stenotrophomonas maltophilia group</taxon>
    </lineage>
</organism>
<protein>
    <submittedName>
        <fullName evidence="1">Uncharacterized protein</fullName>
    </submittedName>
</protein>
<reference evidence="1 2" key="1">
    <citation type="journal article" date="2016" name="Front. Microbiol.">
        <title>Genome Sequence of Type Strains of Genus Stenotrophomonas.</title>
        <authorList>
            <person name="Patil P.P."/>
            <person name="Midha S."/>
            <person name="Kumar S."/>
            <person name="Patil P.B."/>
        </authorList>
    </citation>
    <scope>NUCLEOTIDE SEQUENCE [LARGE SCALE GENOMIC DNA]</scope>
    <source>
        <strain evidence="1 2">LMG 978</strain>
    </source>
</reference>
<dbReference type="EMBL" id="LLXV01000013">
    <property type="protein sequence ID" value="KRG52687.1"/>
    <property type="molecule type" value="Genomic_DNA"/>
</dbReference>
<dbReference type="AlphaFoldDB" id="A0A0R0B5Z6"/>
<keyword evidence="2" id="KW-1185">Reference proteome</keyword>
<gene>
    <name evidence="1" type="ORF">ARC23_04090</name>
</gene>
<dbReference type="Proteomes" id="UP000051757">
    <property type="component" value="Unassembled WGS sequence"/>
</dbReference>
<proteinExistence type="predicted"/>